<evidence type="ECO:0000259" key="4">
    <source>
        <dbReference type="SMART" id="SM00382"/>
    </source>
</evidence>
<dbReference type="NCBIfam" id="TIGR00368">
    <property type="entry name" value="YifB family Mg chelatase-like AAA ATPase"/>
    <property type="match status" value="1"/>
</dbReference>
<dbReference type="InterPro" id="IPR020568">
    <property type="entry name" value="Ribosomal_Su5_D2-typ_SF"/>
</dbReference>
<dbReference type="AlphaFoldDB" id="A0A7V5VES0"/>
<accession>A0A7V5VES0</accession>
<comment type="similarity">
    <text evidence="1">Belongs to the Mg-chelatase subunits D/I family. ComM subfamily.</text>
</comment>
<feature type="non-terminal residue" evidence="5">
    <location>
        <position position="511"/>
    </location>
</feature>
<dbReference type="InterPro" id="IPR003593">
    <property type="entry name" value="AAA+_ATPase"/>
</dbReference>
<dbReference type="SUPFAM" id="SSF54211">
    <property type="entry name" value="Ribosomal protein S5 domain 2-like"/>
    <property type="match status" value="1"/>
</dbReference>
<dbReference type="Pfam" id="PF01078">
    <property type="entry name" value="Mg_chelatase"/>
    <property type="match status" value="1"/>
</dbReference>
<evidence type="ECO:0000256" key="3">
    <source>
        <dbReference type="ARBA" id="ARBA00022840"/>
    </source>
</evidence>
<dbReference type="Proteomes" id="UP000885771">
    <property type="component" value="Unassembled WGS sequence"/>
</dbReference>
<dbReference type="InterPro" id="IPR027417">
    <property type="entry name" value="P-loop_NTPase"/>
</dbReference>
<dbReference type="EMBL" id="DRLI01000122">
    <property type="protein sequence ID" value="HHM01988.1"/>
    <property type="molecule type" value="Genomic_DNA"/>
</dbReference>
<evidence type="ECO:0000256" key="1">
    <source>
        <dbReference type="ARBA" id="ARBA00006354"/>
    </source>
</evidence>
<keyword evidence="3 5" id="KW-0067">ATP-binding</keyword>
<gene>
    <name evidence="5" type="ORF">ENJ15_03180</name>
</gene>
<dbReference type="InterPro" id="IPR004482">
    <property type="entry name" value="Mg_chelat-rel"/>
</dbReference>
<keyword evidence="2" id="KW-0547">Nucleotide-binding</keyword>
<dbReference type="InterPro" id="IPR045006">
    <property type="entry name" value="CHLI-like"/>
</dbReference>
<dbReference type="InterPro" id="IPR001208">
    <property type="entry name" value="MCM_dom"/>
</dbReference>
<dbReference type="GO" id="GO:0003677">
    <property type="term" value="F:DNA binding"/>
    <property type="evidence" value="ECO:0007669"/>
    <property type="project" value="InterPro"/>
</dbReference>
<dbReference type="SUPFAM" id="SSF52540">
    <property type="entry name" value="P-loop containing nucleoside triphosphate hydrolases"/>
    <property type="match status" value="1"/>
</dbReference>
<comment type="caution">
    <text evidence="5">The sequence shown here is derived from an EMBL/GenBank/DDBJ whole genome shotgun (WGS) entry which is preliminary data.</text>
</comment>
<dbReference type="PANTHER" id="PTHR32039">
    <property type="entry name" value="MAGNESIUM-CHELATASE SUBUNIT CHLI"/>
    <property type="match status" value="1"/>
</dbReference>
<organism evidence="5">
    <name type="scientific">Caldithrix abyssi</name>
    <dbReference type="NCBI Taxonomy" id="187145"/>
    <lineage>
        <taxon>Bacteria</taxon>
        <taxon>Pseudomonadati</taxon>
        <taxon>Calditrichota</taxon>
        <taxon>Calditrichia</taxon>
        <taxon>Calditrichales</taxon>
        <taxon>Calditrichaceae</taxon>
        <taxon>Caldithrix</taxon>
    </lineage>
</organism>
<proteinExistence type="inferred from homology"/>
<dbReference type="Gene3D" id="3.30.230.10">
    <property type="match status" value="1"/>
</dbReference>
<protein>
    <submittedName>
        <fullName evidence="5">ATP-binding protein</fullName>
    </submittedName>
</protein>
<dbReference type="PANTHER" id="PTHR32039:SF7">
    <property type="entry name" value="COMPETENCE PROTEIN COMM"/>
    <property type="match status" value="1"/>
</dbReference>
<dbReference type="Gene3D" id="3.40.50.300">
    <property type="entry name" value="P-loop containing nucleotide triphosphate hydrolases"/>
    <property type="match status" value="1"/>
</dbReference>
<dbReference type="SMART" id="SM00382">
    <property type="entry name" value="AAA"/>
    <property type="match status" value="1"/>
</dbReference>
<evidence type="ECO:0000256" key="2">
    <source>
        <dbReference type="ARBA" id="ARBA00022741"/>
    </source>
</evidence>
<sequence length="511" mass="55973">MISKIFSAALMGIDAYIVEVETHMERNMPSFNIVGLPDNAVRESRERVVAALKSSAYPYVHQRRITINLAPADIKKEGSAYDLPIAIGMLAAQGDVSDEARLNEFVLVGELALDGSVRPVHGALPMAITAGGKGFRGIIVPEENAREASMGHPDLRVIPVGHLTDVVNFLNGQLDITPHKSDFDRLFAQNDHTLLDFSDVKGQEQAKRALEVAAAGGHNIIMIGPPGSGKTMLAKRFATILPPLSLEEAIESTKIHSVAGSLSADDGLITRRPFRSPHHTISDAALVGGGKYPRPGEVSLAHHGVLFLDELPEFKKNVLEVMRQPMEDGRVTIARAALSLTYPAKFMLVAAMNPCPCGYYGDSSRTCSCAPQQIQRYLARVSGPLLDRIDIHIDVPAVNFKELASERGGESSATIRERVQKARLIQLRRFEKENHLFSNAHMQSREIRKYCKPGAGGMELLKTAITRLGLSARAYDRILKVARTIADLENSTRIESAHISEAIQYRTLDRD</sequence>
<feature type="domain" description="AAA+ ATPase" evidence="4">
    <location>
        <begin position="216"/>
        <end position="399"/>
    </location>
</feature>
<dbReference type="GO" id="GO:0005524">
    <property type="term" value="F:ATP binding"/>
    <property type="evidence" value="ECO:0007669"/>
    <property type="project" value="UniProtKB-KW"/>
</dbReference>
<dbReference type="CDD" id="cd00009">
    <property type="entry name" value="AAA"/>
    <property type="match status" value="1"/>
</dbReference>
<dbReference type="InterPro" id="IPR000523">
    <property type="entry name" value="Mg_chelatse_chII-like_cat_dom"/>
</dbReference>
<dbReference type="PRINTS" id="PR01657">
    <property type="entry name" value="MCMFAMILY"/>
</dbReference>
<dbReference type="InterPro" id="IPR025158">
    <property type="entry name" value="Mg_chelat-rel_C"/>
</dbReference>
<evidence type="ECO:0000313" key="5">
    <source>
        <dbReference type="EMBL" id="HHM01988.1"/>
    </source>
</evidence>
<reference evidence="5" key="1">
    <citation type="journal article" date="2020" name="mSystems">
        <title>Genome- and Community-Level Interaction Insights into Carbon Utilization and Element Cycling Functions of Hydrothermarchaeota in Hydrothermal Sediment.</title>
        <authorList>
            <person name="Zhou Z."/>
            <person name="Liu Y."/>
            <person name="Xu W."/>
            <person name="Pan J."/>
            <person name="Luo Z.H."/>
            <person name="Li M."/>
        </authorList>
    </citation>
    <scope>NUCLEOTIDE SEQUENCE [LARGE SCALE GENOMIC DNA]</scope>
    <source>
        <strain evidence="5">HyVt-460</strain>
    </source>
</reference>
<dbReference type="InterPro" id="IPR014721">
    <property type="entry name" value="Ribsml_uS5_D2-typ_fold_subgr"/>
</dbReference>
<dbReference type="Pfam" id="PF13541">
    <property type="entry name" value="ChlI"/>
    <property type="match status" value="1"/>
</dbReference>
<dbReference type="Pfam" id="PF13335">
    <property type="entry name" value="Mg_chelatase_C"/>
    <property type="match status" value="1"/>
</dbReference>
<name>A0A7V5VES0_CALAY</name>